<dbReference type="RefSeq" id="WP_225978096.1">
    <property type="nucleotide sequence ID" value="NZ_BJFL01000003.1"/>
</dbReference>
<protein>
    <submittedName>
        <fullName evidence="4">ABC transporter substrate-binding protein</fullName>
    </submittedName>
</protein>
<organism evidence="4 5">
    <name type="scientific">Gandjariella thermophila</name>
    <dbReference type="NCBI Taxonomy" id="1931992"/>
    <lineage>
        <taxon>Bacteria</taxon>
        <taxon>Bacillati</taxon>
        <taxon>Actinomycetota</taxon>
        <taxon>Actinomycetes</taxon>
        <taxon>Pseudonocardiales</taxon>
        <taxon>Pseudonocardiaceae</taxon>
        <taxon>Gandjariella</taxon>
    </lineage>
</organism>
<gene>
    <name evidence="4" type="ORF">GTS_10010</name>
</gene>
<evidence type="ECO:0000259" key="2">
    <source>
        <dbReference type="Pfam" id="PF02470"/>
    </source>
</evidence>
<feature type="compositionally biased region" description="Gly residues" evidence="1">
    <location>
        <begin position="369"/>
        <end position="396"/>
    </location>
</feature>
<dbReference type="InterPro" id="IPR024516">
    <property type="entry name" value="Mce_C"/>
</dbReference>
<dbReference type="EMBL" id="BJFL01000003">
    <property type="protein sequence ID" value="GDY29368.1"/>
    <property type="molecule type" value="Genomic_DNA"/>
</dbReference>
<feature type="domain" description="Mce/MlaD" evidence="2">
    <location>
        <begin position="57"/>
        <end position="132"/>
    </location>
</feature>
<dbReference type="PANTHER" id="PTHR33371">
    <property type="entry name" value="INTERMEMBRANE PHOSPHOLIPID TRANSPORT SYSTEM BINDING PROTEIN MLAD-RELATED"/>
    <property type="match status" value="1"/>
</dbReference>
<keyword evidence="5" id="KW-1185">Reference proteome</keyword>
<dbReference type="Pfam" id="PF11887">
    <property type="entry name" value="Mce4_CUP1"/>
    <property type="match status" value="1"/>
</dbReference>
<dbReference type="AlphaFoldDB" id="A0A4D4J3N5"/>
<evidence type="ECO:0000259" key="3">
    <source>
        <dbReference type="Pfam" id="PF11887"/>
    </source>
</evidence>
<comment type="caution">
    <text evidence="4">The sequence shown here is derived from an EMBL/GenBank/DDBJ whole genome shotgun (WGS) entry which is preliminary data.</text>
</comment>
<dbReference type="Pfam" id="PF02470">
    <property type="entry name" value="MlaD"/>
    <property type="match status" value="1"/>
</dbReference>
<dbReference type="Proteomes" id="UP000298860">
    <property type="component" value="Unassembled WGS sequence"/>
</dbReference>
<dbReference type="InterPro" id="IPR003399">
    <property type="entry name" value="Mce/MlaD"/>
</dbReference>
<name>A0A4D4J3N5_9PSEU</name>
<dbReference type="GO" id="GO:0005576">
    <property type="term" value="C:extracellular region"/>
    <property type="evidence" value="ECO:0007669"/>
    <property type="project" value="TreeGrafter"/>
</dbReference>
<proteinExistence type="predicted"/>
<sequence>MNGPTVASGRASRPRRLARAAAAAVAGLAVVGAVAGCGFNGVYGMPLPGGADLGNHPYQVHVQFKDVLDLVPQAGVKVNDVPVGKVQSINLIKDGWTADVVVAVNGDVHLPANSVAMLRQSSLLGEKYVELAAPTGVKPQGMLINGSTIPLERTNRNPEVEEVLGALSLLLNGGGIGQLQDITRELNNATSGNESQIRGLLANLNNLVTGLDARRGDITRALDGLNRLSGTLNAQRAQIGTALDTVPAGIKVLADQRRQLVTMLQSLDKLSGVATDTINKSRDDMVADLKALAPTLNQLAAAGQSLPNALQLLLTYPFPDSAVDAMKGDYANLFAKLDLNFSDVVDNLSRSRQPAISLPNSGPPLPLPSGGGGAPSGNSSGGSGGLLGNLLGNGGH</sequence>
<dbReference type="InterPro" id="IPR052336">
    <property type="entry name" value="MlaD_Phospholipid_Transporter"/>
</dbReference>
<dbReference type="NCBIfam" id="TIGR00996">
    <property type="entry name" value="Mtu_fam_mce"/>
    <property type="match status" value="1"/>
</dbReference>
<accession>A0A4D4J3N5</accession>
<evidence type="ECO:0000313" key="4">
    <source>
        <dbReference type="EMBL" id="GDY29368.1"/>
    </source>
</evidence>
<dbReference type="PANTHER" id="PTHR33371:SF15">
    <property type="entry name" value="LIPOPROTEIN LPRN"/>
    <property type="match status" value="1"/>
</dbReference>
<feature type="region of interest" description="Disordered" evidence="1">
    <location>
        <begin position="353"/>
        <end position="396"/>
    </location>
</feature>
<reference evidence="5" key="1">
    <citation type="submission" date="2019-04" db="EMBL/GenBank/DDBJ databases">
        <title>Draft genome sequence of Pseudonocardiaceae bacterium SL3-2-4.</title>
        <authorList>
            <person name="Ningsih F."/>
            <person name="Yokota A."/>
            <person name="Sakai Y."/>
            <person name="Nanatani K."/>
            <person name="Yabe S."/>
            <person name="Oetari A."/>
            <person name="Sjamsuridzal W."/>
        </authorList>
    </citation>
    <scope>NUCLEOTIDE SEQUENCE [LARGE SCALE GENOMIC DNA]</scope>
    <source>
        <strain evidence="5">SL3-2-4</strain>
    </source>
</reference>
<dbReference type="InterPro" id="IPR005693">
    <property type="entry name" value="Mce"/>
</dbReference>
<evidence type="ECO:0000313" key="5">
    <source>
        <dbReference type="Proteomes" id="UP000298860"/>
    </source>
</evidence>
<feature type="domain" description="Mammalian cell entry C-terminal" evidence="3">
    <location>
        <begin position="143"/>
        <end position="312"/>
    </location>
</feature>
<evidence type="ECO:0000256" key="1">
    <source>
        <dbReference type="SAM" id="MobiDB-lite"/>
    </source>
</evidence>